<evidence type="ECO:0000256" key="1">
    <source>
        <dbReference type="SAM" id="MobiDB-lite"/>
    </source>
</evidence>
<dbReference type="Proteomes" id="UP000324222">
    <property type="component" value="Unassembled WGS sequence"/>
</dbReference>
<proteinExistence type="predicted"/>
<protein>
    <submittedName>
        <fullName evidence="2">Uncharacterized protein</fullName>
    </submittedName>
</protein>
<sequence length="74" mass="8505">MSFVITSSTPVTSSSRRPPRNDQCGMKNDLQEYSALINPSSIFPWLHHEANKQSQEPSVSLREQYYIHSHIDTE</sequence>
<dbReference type="EMBL" id="VSRR010005979">
    <property type="protein sequence ID" value="MPC43759.1"/>
    <property type="molecule type" value="Genomic_DNA"/>
</dbReference>
<evidence type="ECO:0000313" key="2">
    <source>
        <dbReference type="EMBL" id="MPC43759.1"/>
    </source>
</evidence>
<dbReference type="AlphaFoldDB" id="A0A5B7FEW2"/>
<feature type="compositionally biased region" description="Low complexity" evidence="1">
    <location>
        <begin position="1"/>
        <end position="16"/>
    </location>
</feature>
<organism evidence="2 3">
    <name type="scientific">Portunus trituberculatus</name>
    <name type="common">Swimming crab</name>
    <name type="synonym">Neptunus trituberculatus</name>
    <dbReference type="NCBI Taxonomy" id="210409"/>
    <lineage>
        <taxon>Eukaryota</taxon>
        <taxon>Metazoa</taxon>
        <taxon>Ecdysozoa</taxon>
        <taxon>Arthropoda</taxon>
        <taxon>Crustacea</taxon>
        <taxon>Multicrustacea</taxon>
        <taxon>Malacostraca</taxon>
        <taxon>Eumalacostraca</taxon>
        <taxon>Eucarida</taxon>
        <taxon>Decapoda</taxon>
        <taxon>Pleocyemata</taxon>
        <taxon>Brachyura</taxon>
        <taxon>Eubrachyura</taxon>
        <taxon>Portunoidea</taxon>
        <taxon>Portunidae</taxon>
        <taxon>Portuninae</taxon>
        <taxon>Portunus</taxon>
    </lineage>
</organism>
<reference evidence="2 3" key="1">
    <citation type="submission" date="2019-05" db="EMBL/GenBank/DDBJ databases">
        <title>Another draft genome of Portunus trituberculatus and its Hox gene families provides insights of decapod evolution.</title>
        <authorList>
            <person name="Jeong J.-H."/>
            <person name="Song I."/>
            <person name="Kim S."/>
            <person name="Choi T."/>
            <person name="Kim D."/>
            <person name="Ryu S."/>
            <person name="Kim W."/>
        </authorList>
    </citation>
    <scope>NUCLEOTIDE SEQUENCE [LARGE SCALE GENOMIC DNA]</scope>
    <source>
        <tissue evidence="2">Muscle</tissue>
    </source>
</reference>
<comment type="caution">
    <text evidence="2">The sequence shown here is derived from an EMBL/GenBank/DDBJ whole genome shotgun (WGS) entry which is preliminary data.</text>
</comment>
<name>A0A5B7FEW2_PORTR</name>
<feature type="region of interest" description="Disordered" evidence="1">
    <location>
        <begin position="1"/>
        <end position="26"/>
    </location>
</feature>
<accession>A0A5B7FEW2</accession>
<keyword evidence="3" id="KW-1185">Reference proteome</keyword>
<evidence type="ECO:0000313" key="3">
    <source>
        <dbReference type="Proteomes" id="UP000324222"/>
    </source>
</evidence>
<gene>
    <name evidence="2" type="ORF">E2C01_037411</name>
</gene>